<evidence type="ECO:0000256" key="1">
    <source>
        <dbReference type="ARBA" id="ARBA00004141"/>
    </source>
</evidence>
<feature type="transmembrane region" description="Helical" evidence="6">
    <location>
        <begin position="145"/>
        <end position="169"/>
    </location>
</feature>
<feature type="domain" description="Sugar phosphate transporter" evidence="7">
    <location>
        <begin position="141"/>
        <end position="366"/>
    </location>
</feature>
<keyword evidence="9" id="KW-1185">Reference proteome</keyword>
<dbReference type="InterPro" id="IPR004853">
    <property type="entry name" value="Sugar_P_trans_dom"/>
</dbReference>
<sequence>MGLNCMGLLCLDRLPRARSREEWKYVAQVSFWLSTWYVCSLVNLLMVKTLLSEKGCTPVGIGLVQMSVTALFGAIKVLGPEARRIKLWKNARIKRKRSSYPIGDEESPRGRTEEERSDWPEGDQSDQQLDSSVGKLMRKPQFWNYMVLLGALRVSTVVLGLVSLSYVAASFTETIKASAPLATVLFAWLILGERTSLPVFLSLFPVMGGLILCASSEISFHVVGFLAALLNTFLDCIQNIFSKKMMESLVTPVQLQFFTSVAGSFFQLPVMLWQLKRSASLEATAEAKPAGWEVSAYVLICAVFFHMQSVSAYCTMALVSPVTQSVANTLKRTLMIFISILYFGNAVVASSVGGILMVISGVALYNYFRILDTPPRTAPRQEA</sequence>
<dbReference type="InterPro" id="IPR050186">
    <property type="entry name" value="TPT_transporter"/>
</dbReference>
<evidence type="ECO:0000256" key="4">
    <source>
        <dbReference type="ARBA" id="ARBA00023136"/>
    </source>
</evidence>
<evidence type="ECO:0000256" key="2">
    <source>
        <dbReference type="ARBA" id="ARBA00022692"/>
    </source>
</evidence>
<proteinExistence type="predicted"/>
<evidence type="ECO:0000259" key="7">
    <source>
        <dbReference type="Pfam" id="PF03151"/>
    </source>
</evidence>
<feature type="transmembrane region" description="Helical" evidence="6">
    <location>
        <begin position="295"/>
        <end position="319"/>
    </location>
</feature>
<feature type="region of interest" description="Disordered" evidence="5">
    <location>
        <begin position="99"/>
        <end position="130"/>
    </location>
</feature>
<organism evidence="8 9">
    <name type="scientific">Chloropicon primus</name>
    <dbReference type="NCBI Taxonomy" id="1764295"/>
    <lineage>
        <taxon>Eukaryota</taxon>
        <taxon>Viridiplantae</taxon>
        <taxon>Chlorophyta</taxon>
        <taxon>Chloropicophyceae</taxon>
        <taxon>Chloropicales</taxon>
        <taxon>Chloropicaceae</taxon>
        <taxon>Chloropicon</taxon>
    </lineage>
</organism>
<evidence type="ECO:0000256" key="3">
    <source>
        <dbReference type="ARBA" id="ARBA00022989"/>
    </source>
</evidence>
<dbReference type="EMBL" id="CP031045">
    <property type="protein sequence ID" value="QDZ23967.1"/>
    <property type="molecule type" value="Genomic_DNA"/>
</dbReference>
<evidence type="ECO:0000256" key="5">
    <source>
        <dbReference type="SAM" id="MobiDB-lite"/>
    </source>
</evidence>
<keyword evidence="4 6" id="KW-0472">Membrane</keyword>
<feature type="transmembrane region" description="Helical" evidence="6">
    <location>
        <begin position="340"/>
        <end position="365"/>
    </location>
</feature>
<feature type="compositionally biased region" description="Basic and acidic residues" evidence="5">
    <location>
        <begin position="106"/>
        <end position="119"/>
    </location>
</feature>
<accession>A0A5B8MUC0</accession>
<dbReference type="Proteomes" id="UP000316726">
    <property type="component" value="Chromosome 12"/>
</dbReference>
<dbReference type="OrthoDB" id="1733590at2759"/>
<evidence type="ECO:0000256" key="6">
    <source>
        <dbReference type="SAM" id="Phobius"/>
    </source>
</evidence>
<keyword evidence="2 6" id="KW-0812">Transmembrane</keyword>
<dbReference type="GO" id="GO:0016020">
    <property type="term" value="C:membrane"/>
    <property type="evidence" value="ECO:0007669"/>
    <property type="project" value="UniProtKB-SubCell"/>
</dbReference>
<evidence type="ECO:0000313" key="8">
    <source>
        <dbReference type="EMBL" id="QDZ23967.1"/>
    </source>
</evidence>
<evidence type="ECO:0000313" key="9">
    <source>
        <dbReference type="Proteomes" id="UP000316726"/>
    </source>
</evidence>
<dbReference type="Pfam" id="PF03151">
    <property type="entry name" value="TPT"/>
    <property type="match status" value="1"/>
</dbReference>
<dbReference type="SUPFAM" id="SSF103481">
    <property type="entry name" value="Multidrug resistance efflux transporter EmrE"/>
    <property type="match status" value="1"/>
</dbReference>
<name>A0A5B8MUC0_9CHLO</name>
<gene>
    <name evidence="8" type="ORF">A3770_12p64850</name>
</gene>
<feature type="transmembrane region" description="Helical" evidence="6">
    <location>
        <begin position="59"/>
        <end position="79"/>
    </location>
</feature>
<dbReference type="AlphaFoldDB" id="A0A5B8MUC0"/>
<dbReference type="InterPro" id="IPR037185">
    <property type="entry name" value="EmrE-like"/>
</dbReference>
<reference evidence="8 9" key="1">
    <citation type="submission" date="2018-07" db="EMBL/GenBank/DDBJ databases">
        <title>The complete nuclear genome of the prasinophyte Chloropicon primus (CCMP1205).</title>
        <authorList>
            <person name="Pombert J.-F."/>
            <person name="Otis C."/>
            <person name="Turmel M."/>
            <person name="Lemieux C."/>
        </authorList>
    </citation>
    <scope>NUCLEOTIDE SEQUENCE [LARGE SCALE GENOMIC DNA]</scope>
    <source>
        <strain evidence="8 9">CCMP1205</strain>
    </source>
</reference>
<feature type="transmembrane region" description="Helical" evidence="6">
    <location>
        <begin position="253"/>
        <end position="275"/>
    </location>
</feature>
<keyword evidence="3 6" id="KW-1133">Transmembrane helix</keyword>
<feature type="transmembrane region" description="Helical" evidence="6">
    <location>
        <begin position="25"/>
        <end position="47"/>
    </location>
</feature>
<protein>
    <submittedName>
        <fullName evidence="8">Triose-phosphate transporter</fullName>
    </submittedName>
</protein>
<feature type="transmembrane region" description="Helical" evidence="6">
    <location>
        <begin position="224"/>
        <end position="241"/>
    </location>
</feature>
<comment type="subcellular location">
    <subcellularLocation>
        <location evidence="1">Membrane</location>
        <topology evidence="1">Multi-pass membrane protein</topology>
    </subcellularLocation>
</comment>
<dbReference type="PANTHER" id="PTHR11132">
    <property type="entry name" value="SOLUTE CARRIER FAMILY 35"/>
    <property type="match status" value="1"/>
</dbReference>